<evidence type="ECO:0000313" key="3">
    <source>
        <dbReference type="EMBL" id="QIL50955.1"/>
    </source>
</evidence>
<keyword evidence="4" id="KW-1185">Reference proteome</keyword>
<evidence type="ECO:0000256" key="2">
    <source>
        <dbReference type="SAM" id="Phobius"/>
    </source>
</evidence>
<dbReference type="Proteomes" id="UP000500741">
    <property type="component" value="Chromosome"/>
</dbReference>
<dbReference type="RefSeq" id="WP_166011060.1">
    <property type="nucleotide sequence ID" value="NZ_CP049888.1"/>
</dbReference>
<protein>
    <submittedName>
        <fullName evidence="3">Uncharacterized protein</fullName>
    </submittedName>
</protein>
<name>A0A6G8B167_9LACO</name>
<accession>A0A6G8B167</accession>
<feature type="transmembrane region" description="Helical" evidence="2">
    <location>
        <begin position="6"/>
        <end position="24"/>
    </location>
</feature>
<dbReference type="EMBL" id="CP049888">
    <property type="protein sequence ID" value="QIL50955.1"/>
    <property type="molecule type" value="Genomic_DNA"/>
</dbReference>
<reference evidence="3 4" key="1">
    <citation type="submission" date="2020-03" db="EMBL/GenBank/DDBJ databases">
        <title>Weissella sp. nov., isolated from Cybister lewisianus.</title>
        <authorList>
            <person name="Hyun D.-W."/>
            <person name="Bae J.-W."/>
        </authorList>
    </citation>
    <scope>NUCLEOTIDE SEQUENCE [LARGE SCALE GENOMIC DNA]</scope>
    <source>
        <strain evidence="3 4">HDW19</strain>
    </source>
</reference>
<evidence type="ECO:0000313" key="4">
    <source>
        <dbReference type="Proteomes" id="UP000500741"/>
    </source>
</evidence>
<keyword evidence="2" id="KW-0472">Membrane</keyword>
<proteinExistence type="predicted"/>
<dbReference type="KEGG" id="wco:G7084_06260"/>
<dbReference type="AlphaFoldDB" id="A0A6G8B167"/>
<keyword evidence="1" id="KW-0175">Coiled coil</keyword>
<sequence>MAILAWIIIAVAILLLLGFGYWFFHKIQGQLTILLGISEMLQRESEPVLGQVENLQATLAEKQAQMEQVQVDFNKIKDQ</sequence>
<keyword evidence="2" id="KW-0812">Transmembrane</keyword>
<gene>
    <name evidence="3" type="ORF">G7084_06260</name>
</gene>
<feature type="coiled-coil region" evidence="1">
    <location>
        <begin position="52"/>
        <end position="79"/>
    </location>
</feature>
<organism evidence="3 4">
    <name type="scientific">Weissella coleopterorum</name>
    <dbReference type="NCBI Taxonomy" id="2714949"/>
    <lineage>
        <taxon>Bacteria</taxon>
        <taxon>Bacillati</taxon>
        <taxon>Bacillota</taxon>
        <taxon>Bacilli</taxon>
        <taxon>Lactobacillales</taxon>
        <taxon>Lactobacillaceae</taxon>
        <taxon>Weissella</taxon>
    </lineage>
</organism>
<evidence type="ECO:0000256" key="1">
    <source>
        <dbReference type="SAM" id="Coils"/>
    </source>
</evidence>
<keyword evidence="2" id="KW-1133">Transmembrane helix</keyword>